<dbReference type="EMBL" id="JAGGLI010000015">
    <property type="protein sequence ID" value="MBP2027737.1"/>
    <property type="molecule type" value="Genomic_DNA"/>
</dbReference>
<dbReference type="PANTHER" id="PTHR11735:SF11">
    <property type="entry name" value="TRNA THREONYLCARBAMOYLADENOSINE BIOSYNTHESIS PROTEIN TSAB"/>
    <property type="match status" value="1"/>
</dbReference>
<dbReference type="CDD" id="cd24032">
    <property type="entry name" value="ASKHA_NBD_TsaB"/>
    <property type="match status" value="1"/>
</dbReference>
<organism evidence="2 3">
    <name type="scientific">Acetoanaerobium pronyense</name>
    <dbReference type="NCBI Taxonomy" id="1482736"/>
    <lineage>
        <taxon>Bacteria</taxon>
        <taxon>Bacillati</taxon>
        <taxon>Bacillota</taxon>
        <taxon>Clostridia</taxon>
        <taxon>Peptostreptococcales</taxon>
        <taxon>Filifactoraceae</taxon>
        <taxon>Acetoanaerobium</taxon>
    </lineage>
</organism>
<sequence length="228" mass="25093">MKILGIDTSSASLSLGVIDDNVLKGEFTLNHKLTHSENLMPLMDNLLKSLDLTPKDIDLIGVSIGPGSFTGIRIGVSAANAMAMGLSIDVVGISSLEAMAYGVKYYDGAIFATLDAQRERVYRGIYTFQNGELKCLKEPDVVELEDLKKEAESYDRPMILGDASLMDEDVLNYFKCPRADEMIIKASSVCHLAKKYHKEGKAGFADPVYLRKSQAEIQFEARNKTSEL</sequence>
<evidence type="ECO:0000259" key="1">
    <source>
        <dbReference type="Pfam" id="PF00814"/>
    </source>
</evidence>
<name>A0ABS4KIX3_9FIRM</name>
<keyword evidence="3" id="KW-1185">Reference proteome</keyword>
<dbReference type="PANTHER" id="PTHR11735">
    <property type="entry name" value="TRNA N6-ADENOSINE THREONYLCARBAMOYLTRANSFERASE"/>
    <property type="match status" value="1"/>
</dbReference>
<evidence type="ECO:0000313" key="2">
    <source>
        <dbReference type="EMBL" id="MBP2027737.1"/>
    </source>
</evidence>
<accession>A0ABS4KIX3</accession>
<protein>
    <submittedName>
        <fullName evidence="2">tRNA threonylcarbamoyladenosine biosynthesis protein TsaB</fullName>
    </submittedName>
</protein>
<dbReference type="SUPFAM" id="SSF53067">
    <property type="entry name" value="Actin-like ATPase domain"/>
    <property type="match status" value="2"/>
</dbReference>
<comment type="caution">
    <text evidence="2">The sequence shown here is derived from an EMBL/GenBank/DDBJ whole genome shotgun (WGS) entry which is preliminary data.</text>
</comment>
<dbReference type="InterPro" id="IPR000905">
    <property type="entry name" value="Gcp-like_dom"/>
</dbReference>
<dbReference type="NCBIfam" id="TIGR03725">
    <property type="entry name" value="T6A_YeaZ"/>
    <property type="match status" value="1"/>
</dbReference>
<dbReference type="Proteomes" id="UP001314903">
    <property type="component" value="Unassembled WGS sequence"/>
</dbReference>
<dbReference type="Pfam" id="PF00814">
    <property type="entry name" value="TsaD"/>
    <property type="match status" value="1"/>
</dbReference>
<gene>
    <name evidence="2" type="ORF">J2Z35_001535</name>
</gene>
<proteinExistence type="predicted"/>
<evidence type="ECO:0000313" key="3">
    <source>
        <dbReference type="Proteomes" id="UP001314903"/>
    </source>
</evidence>
<dbReference type="InterPro" id="IPR022496">
    <property type="entry name" value="T6A_TsaB"/>
</dbReference>
<dbReference type="InterPro" id="IPR043129">
    <property type="entry name" value="ATPase_NBD"/>
</dbReference>
<dbReference type="RefSeq" id="WP_209660800.1">
    <property type="nucleotide sequence ID" value="NZ_JAGGLI010000015.1"/>
</dbReference>
<dbReference type="Gene3D" id="3.30.420.40">
    <property type="match status" value="2"/>
</dbReference>
<feature type="domain" description="Gcp-like" evidence="1">
    <location>
        <begin position="34"/>
        <end position="147"/>
    </location>
</feature>
<reference evidence="2 3" key="1">
    <citation type="submission" date="2021-03" db="EMBL/GenBank/DDBJ databases">
        <title>Genomic Encyclopedia of Type Strains, Phase IV (KMG-IV): sequencing the most valuable type-strain genomes for metagenomic binning, comparative biology and taxonomic classification.</title>
        <authorList>
            <person name="Goeker M."/>
        </authorList>
    </citation>
    <scope>NUCLEOTIDE SEQUENCE [LARGE SCALE GENOMIC DNA]</scope>
    <source>
        <strain evidence="2 3">DSM 27512</strain>
    </source>
</reference>